<feature type="non-terminal residue" evidence="1">
    <location>
        <position position="170"/>
    </location>
</feature>
<protein>
    <submittedName>
        <fullName evidence="1">36687_t:CDS:1</fullName>
    </submittedName>
</protein>
<dbReference type="EMBL" id="CAJVQC010136548">
    <property type="protein sequence ID" value="CAG8843007.1"/>
    <property type="molecule type" value="Genomic_DNA"/>
</dbReference>
<feature type="non-terminal residue" evidence="1">
    <location>
        <position position="1"/>
    </location>
</feature>
<evidence type="ECO:0000313" key="2">
    <source>
        <dbReference type="Proteomes" id="UP000789920"/>
    </source>
</evidence>
<organism evidence="1 2">
    <name type="scientific">Racocetra persica</name>
    <dbReference type="NCBI Taxonomy" id="160502"/>
    <lineage>
        <taxon>Eukaryota</taxon>
        <taxon>Fungi</taxon>
        <taxon>Fungi incertae sedis</taxon>
        <taxon>Mucoromycota</taxon>
        <taxon>Glomeromycotina</taxon>
        <taxon>Glomeromycetes</taxon>
        <taxon>Diversisporales</taxon>
        <taxon>Gigasporaceae</taxon>
        <taxon>Racocetra</taxon>
    </lineage>
</organism>
<gene>
    <name evidence="1" type="ORF">RPERSI_LOCUS32571</name>
</gene>
<comment type="caution">
    <text evidence="1">The sequence shown here is derived from an EMBL/GenBank/DDBJ whole genome shotgun (WGS) entry which is preliminary data.</text>
</comment>
<keyword evidence="2" id="KW-1185">Reference proteome</keyword>
<name>A0ACA9SLH4_9GLOM</name>
<accession>A0ACA9SLH4</accession>
<evidence type="ECO:0000313" key="1">
    <source>
        <dbReference type="EMBL" id="CAG8843007.1"/>
    </source>
</evidence>
<reference evidence="1" key="1">
    <citation type="submission" date="2021-06" db="EMBL/GenBank/DDBJ databases">
        <authorList>
            <person name="Kallberg Y."/>
            <person name="Tangrot J."/>
            <person name="Rosling A."/>
        </authorList>
    </citation>
    <scope>NUCLEOTIDE SEQUENCE</scope>
    <source>
        <strain evidence="1">MA461A</strain>
    </source>
</reference>
<dbReference type="Proteomes" id="UP000789920">
    <property type="component" value="Unassembled WGS sequence"/>
</dbReference>
<proteinExistence type="predicted"/>
<sequence length="170" mass="17996">KQVIFNGFENNFFGATDYELESLFPGVLGFEIGTVFGASSFELPPGLVTLNFTIPGPVNSELCGSVGVELLYGPVNSELCGSVGVELPFGLVNPEYNNSKLCGSVDVELSLDLEPGSVDVELPPNLVLGSVDVELPPDLVPSSVNVESLSCLVNPEYDSTWSGSEDFELS</sequence>